<reference evidence="2 5" key="2">
    <citation type="submission" date="2019-07" db="EMBL/GenBank/DDBJ databases">
        <title>Whole genome shotgun sequence of Staphylococcus gallinarum NBRC 109767.</title>
        <authorList>
            <person name="Hosoyama A."/>
            <person name="Uohara A."/>
            <person name="Ohji S."/>
            <person name="Ichikawa N."/>
        </authorList>
    </citation>
    <scope>NUCLEOTIDE SEQUENCE [LARGE SCALE GENOMIC DNA]</scope>
    <source>
        <strain evidence="2 5">NBRC 109767</strain>
    </source>
</reference>
<dbReference type="EMBL" id="UHDK01000001">
    <property type="protein sequence ID" value="SUM33727.1"/>
    <property type="molecule type" value="Genomic_DNA"/>
</dbReference>
<dbReference type="EMBL" id="BKAX01000003">
    <property type="protein sequence ID" value="GEQ05502.1"/>
    <property type="molecule type" value="Genomic_DNA"/>
</dbReference>
<evidence type="ECO:0000313" key="4">
    <source>
        <dbReference type="Proteomes" id="UP000255277"/>
    </source>
</evidence>
<dbReference type="AlphaFoldDB" id="A0A380FHQ0"/>
<evidence type="ECO:0008006" key="6">
    <source>
        <dbReference type="Google" id="ProtNLM"/>
    </source>
</evidence>
<gene>
    <name evidence="3" type="ORF">NCTC12195_03196</name>
    <name evidence="2" type="ORF">SGA02_13300</name>
</gene>
<reference evidence="3 4" key="1">
    <citation type="submission" date="2018-06" db="EMBL/GenBank/DDBJ databases">
        <authorList>
            <consortium name="Pathogen Informatics"/>
            <person name="Doyle S."/>
        </authorList>
    </citation>
    <scope>NUCLEOTIDE SEQUENCE [LARGE SCALE GENOMIC DNA]</scope>
    <source>
        <strain evidence="3 4">NCTC12195</strain>
    </source>
</reference>
<evidence type="ECO:0000313" key="3">
    <source>
        <dbReference type="EMBL" id="SUM33727.1"/>
    </source>
</evidence>
<proteinExistence type="predicted"/>
<feature type="coiled-coil region" evidence="1">
    <location>
        <begin position="73"/>
        <end position="128"/>
    </location>
</feature>
<dbReference type="RefSeq" id="WP_052495414.1">
    <property type="nucleotide sequence ID" value="NZ_BKAX01000003.1"/>
</dbReference>
<dbReference type="Proteomes" id="UP000321057">
    <property type="component" value="Unassembled WGS sequence"/>
</dbReference>
<sequence length="129" mass="14850">MKVVYLYDGTPYLAELNNEGEYDYPKEAWTEIAPPPGIYEPFYFNGNEWIGSTKEEWEANKPPYEPTAIQMQLAQTQMQLSKTVAQVQKSQQELANCVLEGTKKDERIKKLEEQQAQSMLEIAKLKGEI</sequence>
<name>A0A380FHQ0_STAGA</name>
<protein>
    <recommendedName>
        <fullName evidence="6">Phage tail protein</fullName>
    </recommendedName>
</protein>
<evidence type="ECO:0000313" key="5">
    <source>
        <dbReference type="Proteomes" id="UP000321057"/>
    </source>
</evidence>
<keyword evidence="5" id="KW-1185">Reference proteome</keyword>
<keyword evidence="1" id="KW-0175">Coiled coil</keyword>
<evidence type="ECO:0000256" key="1">
    <source>
        <dbReference type="SAM" id="Coils"/>
    </source>
</evidence>
<dbReference type="Proteomes" id="UP000255277">
    <property type="component" value="Unassembled WGS sequence"/>
</dbReference>
<dbReference type="OrthoDB" id="2405460at2"/>
<organism evidence="3 4">
    <name type="scientific">Staphylococcus gallinarum</name>
    <dbReference type="NCBI Taxonomy" id="1293"/>
    <lineage>
        <taxon>Bacteria</taxon>
        <taxon>Bacillati</taxon>
        <taxon>Bacillota</taxon>
        <taxon>Bacilli</taxon>
        <taxon>Bacillales</taxon>
        <taxon>Staphylococcaceae</taxon>
        <taxon>Staphylococcus</taxon>
    </lineage>
</organism>
<accession>A0A380FHQ0</accession>
<evidence type="ECO:0000313" key="2">
    <source>
        <dbReference type="EMBL" id="GEQ05502.1"/>
    </source>
</evidence>